<dbReference type="InParanoid" id="A0A2K2DBU7"/>
<evidence type="ECO:0000313" key="2">
    <source>
        <dbReference type="EnsemblPlants" id="PNT71764"/>
    </source>
</evidence>
<reference evidence="1 2" key="1">
    <citation type="journal article" date="2010" name="Nature">
        <title>Genome sequencing and analysis of the model grass Brachypodium distachyon.</title>
        <authorList>
            <consortium name="International Brachypodium Initiative"/>
        </authorList>
    </citation>
    <scope>NUCLEOTIDE SEQUENCE [LARGE SCALE GENOMIC DNA]</scope>
    <source>
        <strain evidence="1 2">Bd21</strain>
    </source>
</reference>
<reference evidence="2" key="3">
    <citation type="submission" date="2018-08" db="UniProtKB">
        <authorList>
            <consortium name="EnsemblPlants"/>
        </authorList>
    </citation>
    <scope>IDENTIFICATION</scope>
    <source>
        <strain evidence="2">cv. Bd21</strain>
    </source>
</reference>
<dbReference type="AlphaFoldDB" id="A0A2K2DBU7"/>
<organism evidence="1">
    <name type="scientific">Brachypodium distachyon</name>
    <name type="common">Purple false brome</name>
    <name type="synonym">Trachynia distachya</name>
    <dbReference type="NCBI Taxonomy" id="15368"/>
    <lineage>
        <taxon>Eukaryota</taxon>
        <taxon>Viridiplantae</taxon>
        <taxon>Streptophyta</taxon>
        <taxon>Embryophyta</taxon>
        <taxon>Tracheophyta</taxon>
        <taxon>Spermatophyta</taxon>
        <taxon>Magnoliopsida</taxon>
        <taxon>Liliopsida</taxon>
        <taxon>Poales</taxon>
        <taxon>Poaceae</taxon>
        <taxon>BOP clade</taxon>
        <taxon>Pooideae</taxon>
        <taxon>Stipodae</taxon>
        <taxon>Brachypodieae</taxon>
        <taxon>Brachypodium</taxon>
    </lineage>
</organism>
<name>A0A2K2DBU7_BRADI</name>
<dbReference type="EMBL" id="CM000881">
    <property type="protein sequence ID" value="PNT71764.1"/>
    <property type="molecule type" value="Genomic_DNA"/>
</dbReference>
<keyword evidence="3" id="KW-1185">Reference proteome</keyword>
<dbReference type="Gramene" id="PNT71764">
    <property type="protein sequence ID" value="PNT71764"/>
    <property type="gene ID" value="BRADI_2g35184v3"/>
</dbReference>
<sequence length="115" mass="13204">MKIAKVALGYHNRKMMIKFELLDFDPPIHVPSKLKEGSRENIFFAELQLCSKRKTPSGFSVLYCEPLRLLCAPTESKNVDSDYCYACGPYTFHPKGTKYVAGHYTFPYLRSKNLC</sequence>
<evidence type="ECO:0000313" key="3">
    <source>
        <dbReference type="Proteomes" id="UP000008810"/>
    </source>
</evidence>
<dbReference type="EnsemblPlants" id="PNT71764">
    <property type="protein sequence ID" value="PNT71764"/>
    <property type="gene ID" value="BRADI_2g35184v3"/>
</dbReference>
<reference evidence="1" key="2">
    <citation type="submission" date="2017-06" db="EMBL/GenBank/DDBJ databases">
        <title>WGS assembly of Brachypodium distachyon.</title>
        <authorList>
            <consortium name="The International Brachypodium Initiative"/>
            <person name="Lucas S."/>
            <person name="Harmon-Smith M."/>
            <person name="Lail K."/>
            <person name="Tice H."/>
            <person name="Grimwood J."/>
            <person name="Bruce D."/>
            <person name="Barry K."/>
            <person name="Shu S."/>
            <person name="Lindquist E."/>
            <person name="Wang M."/>
            <person name="Pitluck S."/>
            <person name="Vogel J.P."/>
            <person name="Garvin D.F."/>
            <person name="Mockler T.C."/>
            <person name="Schmutz J."/>
            <person name="Rokhsar D."/>
            <person name="Bevan M.W."/>
        </authorList>
    </citation>
    <scope>NUCLEOTIDE SEQUENCE</scope>
    <source>
        <strain evidence="1">Bd21</strain>
    </source>
</reference>
<protein>
    <submittedName>
        <fullName evidence="1 2">Uncharacterized protein</fullName>
    </submittedName>
</protein>
<proteinExistence type="predicted"/>
<dbReference type="FunCoup" id="A0A2K2DBU7">
    <property type="interactions" value="493"/>
</dbReference>
<dbReference type="OrthoDB" id="661637at2759"/>
<accession>A0A2K2DBU7</accession>
<evidence type="ECO:0000313" key="1">
    <source>
        <dbReference type="EMBL" id="PNT71764.1"/>
    </source>
</evidence>
<dbReference type="Proteomes" id="UP000008810">
    <property type="component" value="Chromosome 2"/>
</dbReference>
<gene>
    <name evidence="1" type="ORF">BRADI_2g35184v3</name>
</gene>